<dbReference type="InParanoid" id="A0A286UC58"/>
<evidence type="ECO:0000313" key="3">
    <source>
        <dbReference type="EMBL" id="PAV17160.1"/>
    </source>
</evidence>
<sequence>MFRFAYLHHSKNLNKDTRTIVNERYNGKNFTLLYDPGEEHTRTVLETRRVRLEQDLKEATVLVHVSRRLVERTKVYGASLLTWFPSVLRHMLQTHMIGQPSTLPKKQTREDSQGPESEVERERDSVLRVLVMLEVFNQCLERLYSEDIPTTTPTNSLHPNSVPGLNKNRGKKRHTETLSSARVQTKASYRYNEVLRSRFMLEEIERISDSAVDLVKQLEEEIHDLDEYCKRLEIEHTLYSPIFSPSGRDTTDPFSSSSLSTALSTSSSSTSTSARPTDRNDAGKRGSYGHSFLDSNTPALPSLYDTTITNITAAVNENTTNTTNSLDKSDTSSSTVRKPSAGIPGLELLTAPQRVRRPQRPDLTWAARVLTPAIYTRSHQRAHSFPYALGLLARCVISGTMKPRPRLRGRARSLDDTFTPGVAASLSTVRRGFTL</sequence>
<feature type="region of interest" description="Disordered" evidence="2">
    <location>
        <begin position="320"/>
        <end position="342"/>
    </location>
</feature>
<proteinExistence type="predicted"/>
<keyword evidence="4" id="KW-1185">Reference proteome</keyword>
<feature type="region of interest" description="Disordered" evidence="2">
    <location>
        <begin position="241"/>
        <end position="293"/>
    </location>
</feature>
<gene>
    <name evidence="3" type="ORF">PNOK_0722400</name>
</gene>
<dbReference type="Proteomes" id="UP000217199">
    <property type="component" value="Unassembled WGS sequence"/>
</dbReference>
<comment type="caution">
    <text evidence="3">The sequence shown here is derived from an EMBL/GenBank/DDBJ whole genome shotgun (WGS) entry which is preliminary data.</text>
</comment>
<feature type="region of interest" description="Disordered" evidence="2">
    <location>
        <begin position="98"/>
        <end position="121"/>
    </location>
</feature>
<dbReference type="EMBL" id="NBII01000007">
    <property type="protein sequence ID" value="PAV17160.1"/>
    <property type="molecule type" value="Genomic_DNA"/>
</dbReference>
<evidence type="ECO:0000313" key="4">
    <source>
        <dbReference type="Proteomes" id="UP000217199"/>
    </source>
</evidence>
<feature type="compositionally biased region" description="Polar residues" evidence="2">
    <location>
        <begin position="150"/>
        <end position="159"/>
    </location>
</feature>
<feature type="compositionally biased region" description="Low complexity" evidence="2">
    <location>
        <begin position="255"/>
        <end position="274"/>
    </location>
</feature>
<organism evidence="3 4">
    <name type="scientific">Pyrrhoderma noxium</name>
    <dbReference type="NCBI Taxonomy" id="2282107"/>
    <lineage>
        <taxon>Eukaryota</taxon>
        <taxon>Fungi</taxon>
        <taxon>Dikarya</taxon>
        <taxon>Basidiomycota</taxon>
        <taxon>Agaricomycotina</taxon>
        <taxon>Agaricomycetes</taxon>
        <taxon>Hymenochaetales</taxon>
        <taxon>Hymenochaetaceae</taxon>
        <taxon>Pyrrhoderma</taxon>
    </lineage>
</organism>
<dbReference type="AlphaFoldDB" id="A0A286UC58"/>
<feature type="coiled-coil region" evidence="1">
    <location>
        <begin position="201"/>
        <end position="235"/>
    </location>
</feature>
<accession>A0A286UC58</accession>
<evidence type="ECO:0000256" key="1">
    <source>
        <dbReference type="SAM" id="Coils"/>
    </source>
</evidence>
<feature type="compositionally biased region" description="Basic and acidic residues" evidence="2">
    <location>
        <begin position="107"/>
        <end position="121"/>
    </location>
</feature>
<feature type="region of interest" description="Disordered" evidence="2">
    <location>
        <begin position="150"/>
        <end position="178"/>
    </location>
</feature>
<protein>
    <submittedName>
        <fullName evidence="3">Uncharacterized protein</fullName>
    </submittedName>
</protein>
<name>A0A286UC58_9AGAM</name>
<dbReference type="OrthoDB" id="10453506at2759"/>
<keyword evidence="1" id="KW-0175">Coiled coil</keyword>
<evidence type="ECO:0000256" key="2">
    <source>
        <dbReference type="SAM" id="MobiDB-lite"/>
    </source>
</evidence>
<reference evidence="3 4" key="1">
    <citation type="journal article" date="2017" name="Mol. Ecol.">
        <title>Comparative and population genomic landscape of Phellinus noxius: A hypervariable fungus causing root rot in trees.</title>
        <authorList>
            <person name="Chung C.L."/>
            <person name="Lee T.J."/>
            <person name="Akiba M."/>
            <person name="Lee H.H."/>
            <person name="Kuo T.H."/>
            <person name="Liu D."/>
            <person name="Ke H.M."/>
            <person name="Yokoi T."/>
            <person name="Roa M.B."/>
            <person name="Lu M.J."/>
            <person name="Chang Y.Y."/>
            <person name="Ann P.J."/>
            <person name="Tsai J.N."/>
            <person name="Chen C.Y."/>
            <person name="Tzean S.S."/>
            <person name="Ota Y."/>
            <person name="Hattori T."/>
            <person name="Sahashi N."/>
            <person name="Liou R.F."/>
            <person name="Kikuchi T."/>
            <person name="Tsai I.J."/>
        </authorList>
    </citation>
    <scope>NUCLEOTIDE SEQUENCE [LARGE SCALE GENOMIC DNA]</scope>
    <source>
        <strain evidence="3 4">FFPRI411160</strain>
    </source>
</reference>